<proteinExistence type="predicted"/>
<evidence type="ECO:0008006" key="4">
    <source>
        <dbReference type="Google" id="ProtNLM"/>
    </source>
</evidence>
<dbReference type="EMBL" id="JANTZM010000007">
    <property type="protein sequence ID" value="MCS4157751.1"/>
    <property type="molecule type" value="Genomic_DNA"/>
</dbReference>
<accession>A0AAW5P6S0</accession>
<sequence>MLYFLTFAVLYVGGWAYWTCAAVEWGLREMEKPRNESDMPENFRGLFERRPAFATSLLGVGLFIALPVAVSRYGYLKAQQLKRNVRERYKLWKRERKIDRMQARAEEIAEGDN</sequence>
<protein>
    <recommendedName>
        <fullName evidence="4">Transmembrane protein</fullName>
    </recommendedName>
</protein>
<dbReference type="Proteomes" id="UP001155110">
    <property type="component" value="Unassembled WGS sequence"/>
</dbReference>
<evidence type="ECO:0000313" key="2">
    <source>
        <dbReference type="EMBL" id="MCS4157751.1"/>
    </source>
</evidence>
<organism evidence="2 3">
    <name type="scientific">Salinibacter ruber</name>
    <dbReference type="NCBI Taxonomy" id="146919"/>
    <lineage>
        <taxon>Bacteria</taxon>
        <taxon>Pseudomonadati</taxon>
        <taxon>Rhodothermota</taxon>
        <taxon>Rhodothermia</taxon>
        <taxon>Rhodothermales</taxon>
        <taxon>Salinibacteraceae</taxon>
        <taxon>Salinibacter</taxon>
    </lineage>
</organism>
<feature type="transmembrane region" description="Helical" evidence="1">
    <location>
        <begin position="52"/>
        <end position="75"/>
    </location>
</feature>
<dbReference type="RefSeq" id="WP_259258274.1">
    <property type="nucleotide sequence ID" value="NZ_JANTZM010000007.1"/>
</dbReference>
<evidence type="ECO:0000313" key="3">
    <source>
        <dbReference type="Proteomes" id="UP001155110"/>
    </source>
</evidence>
<dbReference type="AlphaFoldDB" id="A0AAW5P6S0"/>
<gene>
    <name evidence="2" type="ORF">GGP99_001715</name>
</gene>
<name>A0AAW5P6S0_9BACT</name>
<reference evidence="2" key="1">
    <citation type="submission" date="2022-08" db="EMBL/GenBank/DDBJ databases">
        <title>Genomic Encyclopedia of Type Strains, Phase V (KMG-V): Genome sequencing to study the core and pangenomes of soil and plant-associated prokaryotes.</title>
        <authorList>
            <person name="Whitman W."/>
        </authorList>
    </citation>
    <scope>NUCLEOTIDE SEQUENCE</scope>
    <source>
        <strain evidence="2">SP3002</strain>
    </source>
</reference>
<keyword evidence="1" id="KW-1133">Transmembrane helix</keyword>
<keyword evidence="1" id="KW-0812">Transmembrane</keyword>
<evidence type="ECO:0000256" key="1">
    <source>
        <dbReference type="SAM" id="Phobius"/>
    </source>
</evidence>
<keyword evidence="1" id="KW-0472">Membrane</keyword>
<comment type="caution">
    <text evidence="2">The sequence shown here is derived from an EMBL/GenBank/DDBJ whole genome shotgun (WGS) entry which is preliminary data.</text>
</comment>